<keyword evidence="3" id="KW-1185">Reference proteome</keyword>
<dbReference type="OrthoDB" id="4152802at2759"/>
<feature type="region of interest" description="Disordered" evidence="1">
    <location>
        <begin position="309"/>
        <end position="486"/>
    </location>
</feature>
<feature type="compositionally biased region" description="Polar residues" evidence="1">
    <location>
        <begin position="501"/>
        <end position="517"/>
    </location>
</feature>
<feature type="compositionally biased region" description="Basic and acidic residues" evidence="1">
    <location>
        <begin position="379"/>
        <end position="393"/>
    </location>
</feature>
<feature type="region of interest" description="Disordered" evidence="1">
    <location>
        <begin position="547"/>
        <end position="760"/>
    </location>
</feature>
<feature type="region of interest" description="Disordered" evidence="1">
    <location>
        <begin position="246"/>
        <end position="269"/>
    </location>
</feature>
<protein>
    <submittedName>
        <fullName evidence="2">Uncharacterized protein</fullName>
    </submittedName>
</protein>
<dbReference type="VEuPathDB" id="FungiDB:MFRU_011g00440"/>
<proteinExistence type="predicted"/>
<feature type="compositionally biased region" description="Basic residues" evidence="1">
    <location>
        <begin position="55"/>
        <end position="67"/>
    </location>
</feature>
<reference evidence="2 3" key="1">
    <citation type="submission" date="2019-06" db="EMBL/GenBank/DDBJ databases">
        <title>Genome Sequence of the Brown Rot Fungal Pathogen Monilinia fructicola.</title>
        <authorList>
            <person name="De Miccolis Angelini R.M."/>
            <person name="Landi L."/>
            <person name="Abate D."/>
            <person name="Pollastro S."/>
            <person name="Romanazzi G."/>
            <person name="Faretra F."/>
        </authorList>
    </citation>
    <scope>NUCLEOTIDE SEQUENCE [LARGE SCALE GENOMIC DNA]</scope>
    <source>
        <strain evidence="2 3">Mfrc123</strain>
    </source>
</reference>
<feature type="region of interest" description="Disordered" evidence="1">
    <location>
        <begin position="499"/>
        <end position="528"/>
    </location>
</feature>
<feature type="compositionally biased region" description="Acidic residues" evidence="1">
    <location>
        <begin position="672"/>
        <end position="683"/>
    </location>
</feature>
<accession>A0A5M9JSY7</accession>
<organism evidence="2 3">
    <name type="scientific">Monilinia fructicola</name>
    <name type="common">Brown rot fungus</name>
    <name type="synonym">Ciboria fructicola</name>
    <dbReference type="NCBI Taxonomy" id="38448"/>
    <lineage>
        <taxon>Eukaryota</taxon>
        <taxon>Fungi</taxon>
        <taxon>Dikarya</taxon>
        <taxon>Ascomycota</taxon>
        <taxon>Pezizomycotina</taxon>
        <taxon>Leotiomycetes</taxon>
        <taxon>Helotiales</taxon>
        <taxon>Sclerotiniaceae</taxon>
        <taxon>Monilinia</taxon>
    </lineage>
</organism>
<feature type="compositionally biased region" description="Basic and acidic residues" evidence="1">
    <location>
        <begin position="156"/>
        <end position="167"/>
    </location>
</feature>
<evidence type="ECO:0000313" key="2">
    <source>
        <dbReference type="EMBL" id="KAA8570912.1"/>
    </source>
</evidence>
<dbReference type="Proteomes" id="UP000322873">
    <property type="component" value="Unassembled WGS sequence"/>
</dbReference>
<feature type="compositionally biased region" description="Polar residues" evidence="1">
    <location>
        <begin position="217"/>
        <end position="228"/>
    </location>
</feature>
<feature type="compositionally biased region" description="Basic and acidic residues" evidence="1">
    <location>
        <begin position="309"/>
        <end position="341"/>
    </location>
</feature>
<dbReference type="AlphaFoldDB" id="A0A5M9JSY7"/>
<name>A0A5M9JSY7_MONFR</name>
<dbReference type="EMBL" id="VICG01000006">
    <property type="protein sequence ID" value="KAA8570912.1"/>
    <property type="molecule type" value="Genomic_DNA"/>
</dbReference>
<evidence type="ECO:0000313" key="3">
    <source>
        <dbReference type="Proteomes" id="UP000322873"/>
    </source>
</evidence>
<evidence type="ECO:0000256" key="1">
    <source>
        <dbReference type="SAM" id="MobiDB-lite"/>
    </source>
</evidence>
<sequence>MGMWPFRWKSTRRVSRSGASHSRSEDSTMHNASTQRDPGRHDASELNPSSVIERRRSRRDAHRRRKSSRESKKLQKPERQRTYSFSPGRNDSIRVPPRDTHRPPVPPLPSDARDGEDTTIGVTGQPAEGLHDWQRVPTLHKRGAAELSRPKSSKKRKEEINREEEIKAMVPCIPSRPAVDASSSGRPLKRDSKRMRTGLKGNLQNPHSDISLPTVDSMRSSLSSNSIHQTSWRISALDSLAPRPTIRHSENPRYAPGATGFGSDRSESQRRRIFDRIHIPEEVLKANKRIDELADDLDARELRELMERDQKRRERKKTAEKLKAERRIAKRQEKQKAEEAAAARYGTPPPENMERGVLGRDVVGLGIGTSAVTTSSKRRGSDARDSGRGKRPAEAFLEDSPTHEAPFVDENLTPSSERSEPFLGTAQVSTIGKANISPPASPRGYVRGPSNMSQVMNLDKSRTPSPAKKQRVETEPAKQPVEAKISQSWKSFFRRNKRLSRASTPSFSNTSRETVQTGPPPHLGYAPMVRQTSNIPKRTMSKFREDLPELPISPPDSRVQSPETDVVPPIRTDYLDKRASVRRSLEEQRRHDTPMSVMRLRDSTPTSGHRSTDVPSPEPPTILSQSLASIDSEGSWLSGKKTNSKRGSAQMTLAPLRDSASSLHQRYKELSESSEELGIAEDEYFSRITPGPEEENMTKRQSTGLPMASSDEEDGGSIKQSPIHEEKTTWGAVARHPTVVHRERANSRSGLLDETAEDSAGYRRSISYQAELVNEDSPDISRATSVDFGHVRKVSAGSARLLDVKPRASGEGEQASVGHGDL</sequence>
<feature type="compositionally biased region" description="Basic and acidic residues" evidence="1">
    <location>
        <begin position="573"/>
        <end position="593"/>
    </location>
</feature>
<gene>
    <name evidence="2" type="ORF">EYC84_000295</name>
</gene>
<comment type="caution">
    <text evidence="2">The sequence shown here is derived from an EMBL/GenBank/DDBJ whole genome shotgun (WGS) entry which is preliminary data.</text>
</comment>
<feature type="region of interest" description="Disordered" evidence="1">
    <location>
        <begin position="1"/>
        <end position="228"/>
    </location>
</feature>
<feature type="compositionally biased region" description="Basic and acidic residues" evidence="1">
    <location>
        <begin position="68"/>
        <end position="81"/>
    </location>
</feature>